<dbReference type="InterPro" id="IPR001661">
    <property type="entry name" value="Glyco_hydro_37"/>
</dbReference>
<keyword evidence="4" id="KW-0418">Kinase</keyword>
<dbReference type="InterPro" id="IPR054491">
    <property type="entry name" value="MGH1-like_GH"/>
</dbReference>
<dbReference type="Gene3D" id="3.40.367.20">
    <property type="match status" value="2"/>
</dbReference>
<dbReference type="InterPro" id="IPR022672">
    <property type="entry name" value="Hexokinase_N"/>
</dbReference>
<dbReference type="UniPathway" id="UPA00109">
    <property type="reaction ID" value="UER00180"/>
</dbReference>
<dbReference type="GO" id="GO:0005536">
    <property type="term" value="F:D-glucose binding"/>
    <property type="evidence" value="ECO:0007669"/>
    <property type="project" value="InterPro"/>
</dbReference>
<evidence type="ECO:0000259" key="6">
    <source>
        <dbReference type="Pfam" id="PF00349"/>
    </source>
</evidence>
<dbReference type="SUPFAM" id="SSF48208">
    <property type="entry name" value="Six-hairpin glycosidases"/>
    <property type="match status" value="1"/>
</dbReference>
<dbReference type="Gene3D" id="1.50.10.10">
    <property type="match status" value="1"/>
</dbReference>
<dbReference type="InterPro" id="IPR022673">
    <property type="entry name" value="Hexokinase_C"/>
</dbReference>
<dbReference type="Pfam" id="PF22422">
    <property type="entry name" value="MGH1-like_GH"/>
    <property type="match status" value="1"/>
</dbReference>
<comment type="similarity">
    <text evidence="1">Belongs to the hexokinase family.</text>
</comment>
<dbReference type="GO" id="GO:0004396">
    <property type="term" value="F:hexokinase activity"/>
    <property type="evidence" value="ECO:0007669"/>
    <property type="project" value="InterPro"/>
</dbReference>
<dbReference type="InterPro" id="IPR043129">
    <property type="entry name" value="ATPase_NBD"/>
</dbReference>
<evidence type="ECO:0000256" key="3">
    <source>
        <dbReference type="ARBA" id="ARBA00022741"/>
    </source>
</evidence>
<name>A0A0G1U1K1_9BACT</name>
<dbReference type="GO" id="GO:0005993">
    <property type="term" value="P:trehalose catabolic process"/>
    <property type="evidence" value="ECO:0007669"/>
    <property type="project" value="TreeGrafter"/>
</dbReference>
<gene>
    <name evidence="9" type="ORF">UY16_C0015G0020</name>
</gene>
<dbReference type="CDD" id="cd24000">
    <property type="entry name" value="ASKHA_NBD_HK"/>
    <property type="match status" value="1"/>
</dbReference>
<dbReference type="Gene3D" id="3.30.420.40">
    <property type="match status" value="1"/>
</dbReference>
<evidence type="ECO:0000313" key="9">
    <source>
        <dbReference type="EMBL" id="KKU87982.1"/>
    </source>
</evidence>
<accession>A0A0G1U1K1</accession>
<dbReference type="GO" id="GO:0005524">
    <property type="term" value="F:ATP binding"/>
    <property type="evidence" value="ECO:0007669"/>
    <property type="project" value="UniProtKB-KW"/>
</dbReference>
<evidence type="ECO:0000259" key="8">
    <source>
        <dbReference type="Pfam" id="PF22422"/>
    </source>
</evidence>
<dbReference type="PANTHER" id="PTHR23403">
    <property type="entry name" value="TREHALASE"/>
    <property type="match status" value="1"/>
</dbReference>
<dbReference type="PANTHER" id="PTHR23403:SF1">
    <property type="entry name" value="TREHALASE"/>
    <property type="match status" value="1"/>
</dbReference>
<dbReference type="GO" id="GO:0006096">
    <property type="term" value="P:glycolytic process"/>
    <property type="evidence" value="ECO:0007669"/>
    <property type="project" value="UniProtKB-UniPathway"/>
</dbReference>
<keyword evidence="2" id="KW-0808">Transferase</keyword>
<keyword evidence="5" id="KW-0067">ATP-binding</keyword>
<dbReference type="AlphaFoldDB" id="A0A0G1U1K1"/>
<dbReference type="SUPFAM" id="SSF53067">
    <property type="entry name" value="Actin-like ATPase domain"/>
    <property type="match status" value="2"/>
</dbReference>
<protein>
    <submittedName>
        <fullName evidence="9">Uncharacterized protein</fullName>
    </submittedName>
</protein>
<dbReference type="EMBL" id="LCOY01000015">
    <property type="protein sequence ID" value="KKU87982.1"/>
    <property type="molecule type" value="Genomic_DNA"/>
</dbReference>
<evidence type="ECO:0000256" key="2">
    <source>
        <dbReference type="ARBA" id="ARBA00022679"/>
    </source>
</evidence>
<dbReference type="GO" id="GO:0001678">
    <property type="term" value="P:intracellular glucose homeostasis"/>
    <property type="evidence" value="ECO:0007669"/>
    <property type="project" value="InterPro"/>
</dbReference>
<evidence type="ECO:0000259" key="7">
    <source>
        <dbReference type="Pfam" id="PF03727"/>
    </source>
</evidence>
<evidence type="ECO:0000313" key="10">
    <source>
        <dbReference type="Proteomes" id="UP000034739"/>
    </source>
</evidence>
<dbReference type="Proteomes" id="UP000034739">
    <property type="component" value="Unassembled WGS sequence"/>
</dbReference>
<feature type="domain" description="Hexokinase N-terminal" evidence="6">
    <location>
        <begin position="400"/>
        <end position="569"/>
    </location>
</feature>
<sequence>MDYQSLIQEIKKVLAPYKASVKRPAKGALIYDYLVPGSIYQEQWDWDAFFMGVALAAEIPSEAIYLRNIMLNFMHSAREDGYVPGCVTPKGPDIRLNQVKPFVAQGVYLSSRFLGDYDWISPYYHTLKKVVLYRENNLWNKKYDLGVWFNSMESGVDNNVSALEFLDKTVVATDINTHVSREYKSMSFIASELGRNTDAKFFRERAEHVRININKYLWDDKDQSYYNLDSTIGNLIRRMTFSNFVPLYASIASEKNGQSMIQRYLLNPKKMWSPYGGRTLAKDDPSYNNVNMIKPHSNWQGPVWPIANYFYLHALMRYGFQKEAVVLAERITKLVLTDIKQTGGMHENYDAETGKPLAAPNFVSWNLLVGNMLDEAVTGKNPLYLHHEYKKTSELFSRLNRTTLIHTSDAFRDELVKTSQGGKTSLPCVVHPMSPAGLRDGSGVSFVIGGTMGKSATWRTTDSRVQIEKTAIFALPAVSKKDEFFRLLTQEIKEKQPILQAGISMAYPLTPELVGEQLDGRVIAFTKENNIEGLQGKLVGQELEVYLKKHKDITTNVSVANDTICLLLSGLGRGGSRDFPQIAGVVGTGLNFAFFDDATNWKNRLSLNAHTLVAINIESANFDGFEMSPAGKAIDESSENPGKAKLEKEVAGAYLYRLYNWTMKQAYGHKAHLITDTLTLSRIARQKRHEGQVLANQILERSAQLVAIELTGILKYLHKTQGRIEVIMTGSLFWQGEGYKEKVIKWLDIMLPYVTIDFVNVAENDIVGAAALANL</sequence>
<evidence type="ECO:0000256" key="4">
    <source>
        <dbReference type="ARBA" id="ARBA00022777"/>
    </source>
</evidence>
<dbReference type="Pfam" id="PF00349">
    <property type="entry name" value="Hexokinase_1"/>
    <property type="match status" value="1"/>
</dbReference>
<dbReference type="InterPro" id="IPR001312">
    <property type="entry name" value="Hexokinase"/>
</dbReference>
<dbReference type="InterPro" id="IPR008928">
    <property type="entry name" value="6-hairpin_glycosidase_sf"/>
</dbReference>
<dbReference type="PROSITE" id="PS51748">
    <property type="entry name" value="HEXOKINASE_2"/>
    <property type="match status" value="1"/>
</dbReference>
<feature type="domain" description="Mannosylglycerate hydrolase MGH1-like glycoside hydrolase" evidence="8">
    <location>
        <begin position="40"/>
        <end position="362"/>
    </location>
</feature>
<keyword evidence="3" id="KW-0547">Nucleotide-binding</keyword>
<evidence type="ECO:0000256" key="1">
    <source>
        <dbReference type="ARBA" id="ARBA00009225"/>
    </source>
</evidence>
<reference evidence="9 10" key="1">
    <citation type="journal article" date="2015" name="Nature">
        <title>rRNA introns, odd ribosomes, and small enigmatic genomes across a large radiation of phyla.</title>
        <authorList>
            <person name="Brown C.T."/>
            <person name="Hug L.A."/>
            <person name="Thomas B.C."/>
            <person name="Sharon I."/>
            <person name="Castelle C.J."/>
            <person name="Singh A."/>
            <person name="Wilkins M.J."/>
            <person name="Williams K.H."/>
            <person name="Banfield J.F."/>
        </authorList>
    </citation>
    <scope>NUCLEOTIDE SEQUENCE [LARGE SCALE GENOMIC DNA]</scope>
</reference>
<feature type="domain" description="Hexokinase C-terminal" evidence="7">
    <location>
        <begin position="582"/>
        <end position="674"/>
    </location>
</feature>
<dbReference type="GO" id="GO:0004555">
    <property type="term" value="F:alpha,alpha-trehalase activity"/>
    <property type="evidence" value="ECO:0007669"/>
    <property type="project" value="InterPro"/>
</dbReference>
<dbReference type="InterPro" id="IPR012341">
    <property type="entry name" value="6hp_glycosidase-like_sf"/>
</dbReference>
<dbReference type="Pfam" id="PF03727">
    <property type="entry name" value="Hexokinase_2"/>
    <property type="match status" value="1"/>
</dbReference>
<organism evidence="9 10">
    <name type="scientific">Candidatus Gottesmanbacteria bacterium GW2011_GWA2_47_9</name>
    <dbReference type="NCBI Taxonomy" id="1618445"/>
    <lineage>
        <taxon>Bacteria</taxon>
        <taxon>Candidatus Gottesmaniibacteriota</taxon>
    </lineage>
</organism>
<proteinExistence type="inferred from homology"/>
<comment type="caution">
    <text evidence="9">The sequence shown here is derived from an EMBL/GenBank/DDBJ whole genome shotgun (WGS) entry which is preliminary data.</text>
</comment>
<evidence type="ECO:0000256" key="5">
    <source>
        <dbReference type="ARBA" id="ARBA00022840"/>
    </source>
</evidence>